<keyword evidence="2" id="KW-1185">Reference proteome</keyword>
<accession>A0ABD2CI05</accession>
<name>A0ABD2CI05_VESMC</name>
<organism evidence="1 2">
    <name type="scientific">Vespula maculifrons</name>
    <name type="common">Eastern yellow jacket</name>
    <name type="synonym">Wasp</name>
    <dbReference type="NCBI Taxonomy" id="7453"/>
    <lineage>
        <taxon>Eukaryota</taxon>
        <taxon>Metazoa</taxon>
        <taxon>Ecdysozoa</taxon>
        <taxon>Arthropoda</taxon>
        <taxon>Hexapoda</taxon>
        <taxon>Insecta</taxon>
        <taxon>Pterygota</taxon>
        <taxon>Neoptera</taxon>
        <taxon>Endopterygota</taxon>
        <taxon>Hymenoptera</taxon>
        <taxon>Apocrita</taxon>
        <taxon>Aculeata</taxon>
        <taxon>Vespoidea</taxon>
        <taxon>Vespidae</taxon>
        <taxon>Vespinae</taxon>
        <taxon>Vespula</taxon>
    </lineage>
</organism>
<comment type="caution">
    <text evidence="1">The sequence shown here is derived from an EMBL/GenBank/DDBJ whole genome shotgun (WGS) entry which is preliminary data.</text>
</comment>
<sequence>MSKKTSATDRFWKTSVELLYIFSGNARILLVGPAKTQIVISTQKWKVPSPDIIPSFSKF</sequence>
<reference evidence="1 2" key="1">
    <citation type="journal article" date="2024" name="Ann. Entomol. Soc. Am.">
        <title>Genomic analyses of the southern and eastern yellowjacket wasps (Hymenoptera: Vespidae) reveal evolutionary signatures of social life.</title>
        <authorList>
            <person name="Catto M.A."/>
            <person name="Caine P.B."/>
            <person name="Orr S.E."/>
            <person name="Hunt B.G."/>
            <person name="Goodisman M.A.D."/>
        </authorList>
    </citation>
    <scope>NUCLEOTIDE SEQUENCE [LARGE SCALE GENOMIC DNA]</scope>
    <source>
        <strain evidence="1">232</strain>
        <tissue evidence="1">Head and thorax</tissue>
    </source>
</reference>
<dbReference type="AlphaFoldDB" id="A0ABD2CI05"/>
<evidence type="ECO:0000313" key="1">
    <source>
        <dbReference type="EMBL" id="KAL2744714.1"/>
    </source>
</evidence>
<evidence type="ECO:0000313" key="2">
    <source>
        <dbReference type="Proteomes" id="UP001607303"/>
    </source>
</evidence>
<protein>
    <submittedName>
        <fullName evidence="1">Uncharacterized protein</fullName>
    </submittedName>
</protein>
<dbReference type="Proteomes" id="UP001607303">
    <property type="component" value="Unassembled WGS sequence"/>
</dbReference>
<proteinExistence type="predicted"/>
<gene>
    <name evidence="1" type="ORF">V1477_007256</name>
</gene>
<dbReference type="EMBL" id="JAYRBN010000050">
    <property type="protein sequence ID" value="KAL2744714.1"/>
    <property type="molecule type" value="Genomic_DNA"/>
</dbReference>